<dbReference type="Proteomes" id="UP000682134">
    <property type="component" value="Unassembled WGS sequence"/>
</dbReference>
<protein>
    <submittedName>
        <fullName evidence="2">DUF5325 family protein</fullName>
    </submittedName>
</protein>
<accession>A0A940NNN9</accession>
<organism evidence="2 3">
    <name type="scientific">Gottfriedia endophytica</name>
    <dbReference type="NCBI Taxonomy" id="2820819"/>
    <lineage>
        <taxon>Bacteria</taxon>
        <taxon>Bacillati</taxon>
        <taxon>Bacillota</taxon>
        <taxon>Bacilli</taxon>
        <taxon>Bacillales</taxon>
        <taxon>Bacillaceae</taxon>
        <taxon>Gottfriedia</taxon>
    </lineage>
</organism>
<dbReference type="RefSeq" id="WP_209403608.1">
    <property type="nucleotide sequence ID" value="NZ_JAGIYQ010000003.1"/>
</dbReference>
<feature type="transmembrane region" description="Helical" evidence="1">
    <location>
        <begin position="7"/>
        <end position="26"/>
    </location>
</feature>
<dbReference type="Pfam" id="PF17259">
    <property type="entry name" value="DUF5325"/>
    <property type="match status" value="1"/>
</dbReference>
<gene>
    <name evidence="2" type="ORF">J5Y03_06115</name>
</gene>
<dbReference type="InterPro" id="IPR035211">
    <property type="entry name" value="DUF5325"/>
</dbReference>
<sequence length="61" mass="6785">MSNIQFRFLFISISAVIFLILVGIMIAEESILGAIVSLIIFIGVVGYGFAYRAKLRKEGKF</sequence>
<keyword evidence="1" id="KW-0812">Transmembrane</keyword>
<reference evidence="2" key="1">
    <citation type="submission" date="2021-04" db="EMBL/GenBank/DDBJ databases">
        <title>Genome seq and assembly of Bacillus sp.</title>
        <authorList>
            <person name="Chhetri G."/>
        </authorList>
    </citation>
    <scope>NUCLEOTIDE SEQUENCE</scope>
    <source>
        <strain evidence="2">RG28</strain>
    </source>
</reference>
<evidence type="ECO:0000256" key="1">
    <source>
        <dbReference type="SAM" id="Phobius"/>
    </source>
</evidence>
<keyword evidence="1" id="KW-0472">Membrane</keyword>
<keyword evidence="3" id="KW-1185">Reference proteome</keyword>
<dbReference type="EMBL" id="JAGIYQ010000003">
    <property type="protein sequence ID" value="MBP0724763.1"/>
    <property type="molecule type" value="Genomic_DNA"/>
</dbReference>
<proteinExistence type="predicted"/>
<comment type="caution">
    <text evidence="2">The sequence shown here is derived from an EMBL/GenBank/DDBJ whole genome shotgun (WGS) entry which is preliminary data.</text>
</comment>
<dbReference type="AlphaFoldDB" id="A0A940NNN9"/>
<evidence type="ECO:0000313" key="2">
    <source>
        <dbReference type="EMBL" id="MBP0724763.1"/>
    </source>
</evidence>
<name>A0A940NNN9_9BACI</name>
<feature type="transmembrane region" description="Helical" evidence="1">
    <location>
        <begin position="32"/>
        <end position="51"/>
    </location>
</feature>
<keyword evidence="1" id="KW-1133">Transmembrane helix</keyword>
<evidence type="ECO:0000313" key="3">
    <source>
        <dbReference type="Proteomes" id="UP000682134"/>
    </source>
</evidence>